<dbReference type="SUPFAM" id="SSF53756">
    <property type="entry name" value="UDP-Glycosyltransferase/glycogen phosphorylase"/>
    <property type="match status" value="1"/>
</dbReference>
<dbReference type="Gene3D" id="3.40.50.12580">
    <property type="match status" value="1"/>
</dbReference>
<name>A0ABV3Z4W7_9PROT</name>
<dbReference type="InterPro" id="IPR043148">
    <property type="entry name" value="TagF_C"/>
</dbReference>
<organism evidence="1 2">
    <name type="scientific">Hyphococcus lacteus</name>
    <dbReference type="NCBI Taxonomy" id="3143536"/>
    <lineage>
        <taxon>Bacteria</taxon>
        <taxon>Pseudomonadati</taxon>
        <taxon>Pseudomonadota</taxon>
        <taxon>Alphaproteobacteria</taxon>
        <taxon>Parvularculales</taxon>
        <taxon>Parvularculaceae</taxon>
        <taxon>Hyphococcus</taxon>
    </lineage>
</organism>
<gene>
    <name evidence="1" type="ORF">ABFZ84_06780</name>
</gene>
<evidence type="ECO:0000313" key="1">
    <source>
        <dbReference type="EMBL" id="MEX6633252.1"/>
    </source>
</evidence>
<protein>
    <recommendedName>
        <fullName evidence="3">Glycerophosphotransferase</fullName>
    </recommendedName>
</protein>
<evidence type="ECO:0008006" key="3">
    <source>
        <dbReference type="Google" id="ProtNLM"/>
    </source>
</evidence>
<dbReference type="EMBL" id="JBEHZE010000001">
    <property type="protein sequence ID" value="MEX6633252.1"/>
    <property type="molecule type" value="Genomic_DNA"/>
</dbReference>
<reference evidence="1 2" key="1">
    <citation type="submission" date="2024-05" db="EMBL/GenBank/DDBJ databases">
        <title>Three bacterial strains, DH-69, EH-24, and ECK-19 isolated from coastal sediments.</title>
        <authorList>
            <person name="Ye Y.-Q."/>
            <person name="Du Z.-J."/>
        </authorList>
    </citation>
    <scope>NUCLEOTIDE SEQUENCE [LARGE SCALE GENOMIC DNA]</scope>
    <source>
        <strain evidence="1 2">ECK-19</strain>
    </source>
</reference>
<sequence length="409" mass="46839">MTGLSTFEASEKVTRRVENRKTNSAKRVIGFLFLHEQPHQIPHLAPILESLTSISEYDEIHAYVMGQENADLLKALMSEEVFGQINLVVLEPPVLSKVLEALIGKAAPLRRIGALYSIRKDLARMDVIASPEMTCLLLKTHFGIKNAKLVWTQHGCGDRAAGFKKSIKNFDHVFVPGNNQRNRMLKEDVISDGNFTVVGYPKFDLVHDKTSNASRFFDNENPTIVYNPHFDPSLSSWYKHGEQVLELFANRSDFNLIFAPHIMLFSRKLHMTANLSAIEWRKSLNKRFYNLPNIHIDTGSINSINMTYMRAANVYLGDVSSQLYEFLFKPRMCIFLNSHGVQWENDLNYANWSLGHVVSRPDEINALLDRYHDIKDDHRARQNLTFRETFEEPFLGGSERAALALSRIR</sequence>
<comment type="caution">
    <text evidence="1">The sequence shown here is derived from an EMBL/GenBank/DDBJ whole genome shotgun (WGS) entry which is preliminary data.</text>
</comment>
<dbReference type="Proteomes" id="UP001560685">
    <property type="component" value="Unassembled WGS sequence"/>
</dbReference>
<keyword evidence="2" id="KW-1185">Reference proteome</keyword>
<dbReference type="RefSeq" id="WP_369313207.1">
    <property type="nucleotide sequence ID" value="NZ_JBEHZE010000001.1"/>
</dbReference>
<accession>A0ABV3Z4W7</accession>
<evidence type="ECO:0000313" key="2">
    <source>
        <dbReference type="Proteomes" id="UP001560685"/>
    </source>
</evidence>
<proteinExistence type="predicted"/>